<name>A0A9Q1GJ19_9CARY</name>
<comment type="caution">
    <text evidence="3">The sequence shown here is derived from an EMBL/GenBank/DDBJ whole genome shotgun (WGS) entry which is preliminary data.</text>
</comment>
<feature type="compositionally biased region" description="Basic and acidic residues" evidence="1">
    <location>
        <begin position="765"/>
        <end position="775"/>
    </location>
</feature>
<protein>
    <recommendedName>
        <fullName evidence="2">Endonuclease/exonuclease/phosphatase domain-containing protein</fullName>
    </recommendedName>
</protein>
<dbReference type="EMBL" id="JAKOGI010002430">
    <property type="protein sequence ID" value="KAJ8422017.1"/>
    <property type="molecule type" value="Genomic_DNA"/>
</dbReference>
<feature type="compositionally biased region" description="Basic and acidic residues" evidence="1">
    <location>
        <begin position="505"/>
        <end position="521"/>
    </location>
</feature>
<feature type="region of interest" description="Disordered" evidence="1">
    <location>
        <begin position="595"/>
        <end position="629"/>
    </location>
</feature>
<evidence type="ECO:0000313" key="3">
    <source>
        <dbReference type="EMBL" id="KAJ8422017.1"/>
    </source>
</evidence>
<dbReference type="PANTHER" id="PTHR35218:SF9">
    <property type="entry name" value="ENDONUCLEASE_EXONUCLEASE_PHOSPHATASE DOMAIN-CONTAINING PROTEIN"/>
    <property type="match status" value="1"/>
</dbReference>
<dbReference type="AlphaFoldDB" id="A0A9Q1GJ19"/>
<accession>A0A9Q1GJ19</accession>
<dbReference type="Pfam" id="PF03372">
    <property type="entry name" value="Exo_endo_phos"/>
    <property type="match status" value="1"/>
</dbReference>
<dbReference type="Proteomes" id="UP001153076">
    <property type="component" value="Unassembled WGS sequence"/>
</dbReference>
<evidence type="ECO:0000313" key="4">
    <source>
        <dbReference type="Proteomes" id="UP001153076"/>
    </source>
</evidence>
<dbReference type="SUPFAM" id="SSF56219">
    <property type="entry name" value="DNase I-like"/>
    <property type="match status" value="1"/>
</dbReference>
<evidence type="ECO:0000256" key="1">
    <source>
        <dbReference type="SAM" id="MobiDB-lite"/>
    </source>
</evidence>
<feature type="compositionally biased region" description="Polar residues" evidence="1">
    <location>
        <begin position="699"/>
        <end position="740"/>
    </location>
</feature>
<dbReference type="InterPro" id="IPR005135">
    <property type="entry name" value="Endo/exonuclease/phosphatase"/>
</dbReference>
<dbReference type="PANTHER" id="PTHR35218">
    <property type="entry name" value="RNASE H DOMAIN-CONTAINING PROTEIN"/>
    <property type="match status" value="1"/>
</dbReference>
<sequence>MWVQAPRIPQWAESWAHPSSTYDCAKSMGGHATLNFMTSYSDLDHQDMKILIWNTQGAGTHDFMNTLKEHIGMQRPQIVVLLETHISGSRADNVCKRIGFGGQYRVDARGFQGGIWVLWLDNQVQLNLIEAHDQFITVEVVVSGTRGWLFTTIYASPRSSGREELWKKLEGRALTTNHPWLLAGDFNETKTLDERDHGGADMARCCSKFNNWIENNALLDIGFTEPKFIWVRGHTPSTRKSARLNRALCNVAWRHRFQDGCVRHLVRHQLDHVPILISLTGFTPRVEEAKPFRFQAAWMLHFDFDNLIRQKWQTKIPIHTALGDLAGQLSTWSKEIFGNLFCKKRKIWGRIEGSKVGRVSGIDQTTANVERGKFSRLSVEVDLSKPLLSKVRFRGCVWRIQYEGIKFICFKCGKVEHGDESCPTYPMKENQDPTIREKAIRTDPTAAFPIHRPECMEEFGPWMLVKKPIRKKNLKTNNGGAREKAMEAHNPPGPRATRTRPTSSETRENGKHVDHGVKSAPDHPSISRGSRYAVLDNIVEGNQQENPEDVTMWETDALIDNLKARNQELIMEDDISEATNHGLDSMAVLQGEIEGTTGRPSDTIRITGPSSPKPIENLVARPPLSPDTLNRVNSITQADISRRTSSQAQNKARRISSFLTLTHKENRPQSIALATPNHLPHHHQLTLQSEHPSKRNGMLMTSSSLHSRNPPTNTPRDIQPSIMETPQQEHTQTEAIQHESSIGPMQVSNAREGPQRGLTNNRAMRCRDSEQDSEF</sequence>
<reference evidence="3" key="1">
    <citation type="submission" date="2022-04" db="EMBL/GenBank/DDBJ databases">
        <title>Carnegiea gigantea Genome sequencing and assembly v2.</title>
        <authorList>
            <person name="Copetti D."/>
            <person name="Sanderson M.J."/>
            <person name="Burquez A."/>
            <person name="Wojciechowski M.F."/>
        </authorList>
    </citation>
    <scope>NUCLEOTIDE SEQUENCE</scope>
    <source>
        <strain evidence="3">SGP5-SGP5p</strain>
        <tissue evidence="3">Aerial part</tissue>
    </source>
</reference>
<dbReference type="OrthoDB" id="1434973at2759"/>
<proteinExistence type="predicted"/>
<organism evidence="3 4">
    <name type="scientific">Carnegiea gigantea</name>
    <dbReference type="NCBI Taxonomy" id="171969"/>
    <lineage>
        <taxon>Eukaryota</taxon>
        <taxon>Viridiplantae</taxon>
        <taxon>Streptophyta</taxon>
        <taxon>Embryophyta</taxon>
        <taxon>Tracheophyta</taxon>
        <taxon>Spermatophyta</taxon>
        <taxon>Magnoliopsida</taxon>
        <taxon>eudicotyledons</taxon>
        <taxon>Gunneridae</taxon>
        <taxon>Pentapetalae</taxon>
        <taxon>Caryophyllales</taxon>
        <taxon>Cactineae</taxon>
        <taxon>Cactaceae</taxon>
        <taxon>Cactoideae</taxon>
        <taxon>Echinocereeae</taxon>
        <taxon>Carnegiea</taxon>
    </lineage>
</organism>
<dbReference type="GO" id="GO:0003824">
    <property type="term" value="F:catalytic activity"/>
    <property type="evidence" value="ECO:0007669"/>
    <property type="project" value="InterPro"/>
</dbReference>
<feature type="region of interest" description="Disordered" evidence="1">
    <location>
        <begin position="682"/>
        <end position="775"/>
    </location>
</feature>
<gene>
    <name evidence="3" type="ORF">Cgig2_007567</name>
</gene>
<dbReference type="InterPro" id="IPR036691">
    <property type="entry name" value="Endo/exonu/phosph_ase_sf"/>
</dbReference>
<feature type="domain" description="Endonuclease/exonuclease/phosphatase" evidence="2">
    <location>
        <begin position="53"/>
        <end position="240"/>
    </location>
</feature>
<dbReference type="Gene3D" id="3.60.10.10">
    <property type="entry name" value="Endonuclease/exonuclease/phosphatase"/>
    <property type="match status" value="1"/>
</dbReference>
<feature type="compositionally biased region" description="Low complexity" evidence="1">
    <location>
        <begin position="495"/>
        <end position="504"/>
    </location>
</feature>
<keyword evidence="4" id="KW-1185">Reference proteome</keyword>
<feature type="region of interest" description="Disordered" evidence="1">
    <location>
        <begin position="474"/>
        <end position="528"/>
    </location>
</feature>
<evidence type="ECO:0000259" key="2">
    <source>
        <dbReference type="Pfam" id="PF03372"/>
    </source>
</evidence>